<evidence type="ECO:0000256" key="3">
    <source>
        <dbReference type="ARBA" id="ARBA00023139"/>
    </source>
</evidence>
<evidence type="ECO:0000256" key="6">
    <source>
        <dbReference type="HAMAP-Rule" id="MF_01186"/>
    </source>
</evidence>
<dbReference type="HAMAP" id="MF_01186">
    <property type="entry name" value="LPS_assembly_LptE"/>
    <property type="match status" value="1"/>
</dbReference>
<accession>A0A3P2AA81</accession>
<sequence length="155" mass="17224">MPVLRPLLLCLIFTVNACGFQPKGRLSSLSAQPLWQLENAGSLQEALNTALKRAGATVQSDAPQQLQIVSVERQKDIYTITRAAKLSEYRLSLSVSFQVRRQHAPAGLPAQVQVERTLPYADAMVLGKQEEEALIWREMEQDVAEQIVRRLAAGQ</sequence>
<dbReference type="InterPro" id="IPR007485">
    <property type="entry name" value="LPS_assembly_LptE"/>
</dbReference>
<dbReference type="AlphaFoldDB" id="A0A3P2AA81"/>
<comment type="similarity">
    <text evidence="6">Belongs to the LptE lipoprotein family.</text>
</comment>
<protein>
    <recommendedName>
        <fullName evidence="6">LPS-assembly lipoprotein LptE</fullName>
    </recommendedName>
</protein>
<comment type="caution">
    <text evidence="8">The sequence shown here is derived from an EMBL/GenBank/DDBJ whole genome shotgun (WGS) entry which is preliminary data.</text>
</comment>
<dbReference type="PANTHER" id="PTHR38098">
    <property type="entry name" value="LPS-ASSEMBLY LIPOPROTEIN LPTE"/>
    <property type="match status" value="1"/>
</dbReference>
<feature type="chain" id="PRO_5018045836" description="LPS-assembly lipoprotein LptE" evidence="7">
    <location>
        <begin position="18"/>
        <end position="155"/>
    </location>
</feature>
<keyword evidence="4 6" id="KW-0998">Cell outer membrane</keyword>
<evidence type="ECO:0000256" key="1">
    <source>
        <dbReference type="ARBA" id="ARBA00022729"/>
    </source>
</evidence>
<comment type="function">
    <text evidence="6">Together with LptD, is involved in the assembly of lipopolysaccharide (LPS) at the surface of the outer membrane. Required for the proper assembly of LptD. Binds LPS and may serve as the LPS recognition site at the outer membrane.</text>
</comment>
<dbReference type="GO" id="GO:0009279">
    <property type="term" value="C:cell outer membrane"/>
    <property type="evidence" value="ECO:0007669"/>
    <property type="project" value="UniProtKB-UniRule"/>
</dbReference>
<proteinExistence type="inferred from homology"/>
<dbReference type="Proteomes" id="UP000269923">
    <property type="component" value="Unassembled WGS sequence"/>
</dbReference>
<keyword evidence="9" id="KW-1185">Reference proteome</keyword>
<dbReference type="OrthoDB" id="5298094at2"/>
<evidence type="ECO:0000313" key="8">
    <source>
        <dbReference type="EMBL" id="RRD91666.1"/>
    </source>
</evidence>
<gene>
    <name evidence="6" type="primary">lptE</name>
    <name evidence="8" type="ORF">EII21_01185</name>
</gene>
<keyword evidence="5" id="KW-0449">Lipoprotein</keyword>
<evidence type="ECO:0000256" key="4">
    <source>
        <dbReference type="ARBA" id="ARBA00023237"/>
    </source>
</evidence>
<comment type="subunit">
    <text evidence="6">Component of the lipopolysaccharide transport and assembly complex. Interacts with LptD.</text>
</comment>
<organism evidence="8 9">
    <name type="scientific">Conchiformibius steedae</name>
    <dbReference type="NCBI Taxonomy" id="153493"/>
    <lineage>
        <taxon>Bacteria</taxon>
        <taxon>Pseudomonadati</taxon>
        <taxon>Pseudomonadota</taxon>
        <taxon>Betaproteobacteria</taxon>
        <taxon>Neisseriales</taxon>
        <taxon>Neisseriaceae</taxon>
        <taxon>Conchiformibius</taxon>
    </lineage>
</organism>
<keyword evidence="2 6" id="KW-0472">Membrane</keyword>
<keyword evidence="1 7" id="KW-0732">Signal</keyword>
<evidence type="ECO:0000256" key="5">
    <source>
        <dbReference type="ARBA" id="ARBA00023288"/>
    </source>
</evidence>
<name>A0A3P2AA81_9NEIS</name>
<evidence type="ECO:0000256" key="7">
    <source>
        <dbReference type="SAM" id="SignalP"/>
    </source>
</evidence>
<dbReference type="PANTHER" id="PTHR38098:SF1">
    <property type="entry name" value="LPS-ASSEMBLY LIPOPROTEIN LPTE"/>
    <property type="match status" value="1"/>
</dbReference>
<dbReference type="Gene3D" id="3.30.160.150">
    <property type="entry name" value="Lipoprotein like domain"/>
    <property type="match status" value="1"/>
</dbReference>
<keyword evidence="3" id="KW-0564">Palmitate</keyword>
<dbReference type="GO" id="GO:1990351">
    <property type="term" value="C:transporter complex"/>
    <property type="evidence" value="ECO:0007669"/>
    <property type="project" value="TreeGrafter"/>
</dbReference>
<evidence type="ECO:0000313" key="9">
    <source>
        <dbReference type="Proteomes" id="UP000269923"/>
    </source>
</evidence>
<dbReference type="RefSeq" id="WP_124793852.1">
    <property type="nucleotide sequence ID" value="NZ_RQYC01000001.1"/>
</dbReference>
<dbReference type="STRING" id="1121352.GCA_000620925_00434"/>
<reference evidence="8 9" key="1">
    <citation type="submission" date="2018-11" db="EMBL/GenBank/DDBJ databases">
        <title>Genomes From Bacteria Associated with the Canine Oral Cavity: a Test Case for Automated Genome-Based Taxonomic Assignment.</title>
        <authorList>
            <person name="Coil D.A."/>
            <person name="Jospin G."/>
            <person name="Darling A.E."/>
            <person name="Wallis C."/>
            <person name="Davis I.J."/>
            <person name="Harris S."/>
            <person name="Eisen J.A."/>
            <person name="Holcombe L.J."/>
            <person name="O'Flynn C."/>
        </authorList>
    </citation>
    <scope>NUCLEOTIDE SEQUENCE [LARGE SCALE GENOMIC DNA]</scope>
    <source>
        <strain evidence="8 9">COT-280</strain>
    </source>
</reference>
<feature type="signal peptide" evidence="7">
    <location>
        <begin position="1"/>
        <end position="17"/>
    </location>
</feature>
<dbReference type="Pfam" id="PF04390">
    <property type="entry name" value="LptE"/>
    <property type="match status" value="1"/>
</dbReference>
<dbReference type="EMBL" id="RQYC01000001">
    <property type="protein sequence ID" value="RRD91666.1"/>
    <property type="molecule type" value="Genomic_DNA"/>
</dbReference>
<dbReference type="GO" id="GO:0043165">
    <property type="term" value="P:Gram-negative-bacterium-type cell outer membrane assembly"/>
    <property type="evidence" value="ECO:0007669"/>
    <property type="project" value="UniProtKB-UniRule"/>
</dbReference>
<evidence type="ECO:0000256" key="2">
    <source>
        <dbReference type="ARBA" id="ARBA00023136"/>
    </source>
</evidence>